<dbReference type="GO" id="GO:0005524">
    <property type="term" value="F:ATP binding"/>
    <property type="evidence" value="ECO:0007669"/>
    <property type="project" value="UniProtKB-KW"/>
</dbReference>
<dbReference type="InterPro" id="IPR003439">
    <property type="entry name" value="ABC_transporter-like_ATP-bd"/>
</dbReference>
<dbReference type="GeneTree" id="ENSGT00940000157295"/>
<keyword evidence="3 12" id="KW-0812">Transmembrane</keyword>
<feature type="transmembrane region" description="Helical" evidence="12">
    <location>
        <begin position="1409"/>
        <end position="1436"/>
    </location>
</feature>
<feature type="transmembrane region" description="Helical" evidence="12">
    <location>
        <begin position="544"/>
        <end position="568"/>
    </location>
</feature>
<name>A0A8C9SBI4_SCLFO</name>
<dbReference type="Pfam" id="PF23321">
    <property type="entry name" value="R1_ABCA1"/>
    <property type="match status" value="1"/>
</dbReference>
<keyword evidence="15" id="KW-1185">Reference proteome</keyword>
<evidence type="ECO:0000256" key="4">
    <source>
        <dbReference type="ARBA" id="ARBA00022737"/>
    </source>
</evidence>
<dbReference type="PANTHER" id="PTHR19229:SF29">
    <property type="entry name" value="GLUCOSYLCERAMIDE TRANSPORTER ABCA12"/>
    <property type="match status" value="1"/>
</dbReference>
<dbReference type="PROSITE" id="PS00211">
    <property type="entry name" value="ABC_TRANSPORTER_1"/>
    <property type="match status" value="1"/>
</dbReference>
<comment type="subcellular location">
    <subcellularLocation>
        <location evidence="1">Cytoplasmic vesicle membrane</location>
        <topology evidence="1">Multi-pass membrane protein</topology>
    </subcellularLocation>
</comment>
<evidence type="ECO:0000256" key="2">
    <source>
        <dbReference type="ARBA" id="ARBA00022448"/>
    </source>
</evidence>
<feature type="transmembrane region" description="Helical" evidence="12">
    <location>
        <begin position="1448"/>
        <end position="1468"/>
    </location>
</feature>
<dbReference type="SMART" id="SM00382">
    <property type="entry name" value="AAA"/>
    <property type="match status" value="2"/>
</dbReference>
<dbReference type="GO" id="GO:0005319">
    <property type="term" value="F:lipid transporter activity"/>
    <property type="evidence" value="ECO:0007669"/>
    <property type="project" value="TreeGrafter"/>
</dbReference>
<evidence type="ECO:0000256" key="11">
    <source>
        <dbReference type="ARBA" id="ARBA00023329"/>
    </source>
</evidence>
<dbReference type="GO" id="GO:0140359">
    <property type="term" value="F:ABC-type transporter activity"/>
    <property type="evidence" value="ECO:0007669"/>
    <property type="project" value="InterPro"/>
</dbReference>
<proteinExistence type="predicted"/>
<dbReference type="Proteomes" id="UP000694397">
    <property type="component" value="Chromosome 1"/>
</dbReference>
<reference evidence="14 15" key="1">
    <citation type="submission" date="2019-04" db="EMBL/GenBank/DDBJ databases">
        <authorList>
            <consortium name="Wellcome Sanger Institute Data Sharing"/>
        </authorList>
    </citation>
    <scope>NUCLEOTIDE SEQUENCE [LARGE SCALE GENOMIC DNA]</scope>
</reference>
<dbReference type="CDD" id="cd03263">
    <property type="entry name" value="ABC_subfamily_A"/>
    <property type="match status" value="2"/>
</dbReference>
<feature type="transmembrane region" description="Helical" evidence="12">
    <location>
        <begin position="580"/>
        <end position="603"/>
    </location>
</feature>
<feature type="transmembrane region" description="Helical" evidence="12">
    <location>
        <begin position="1365"/>
        <end position="1388"/>
    </location>
</feature>
<feature type="domain" description="ABC transporter" evidence="13">
    <location>
        <begin position="737"/>
        <end position="968"/>
    </location>
</feature>
<dbReference type="Ensembl" id="ENSSFOT00015036996.2">
    <property type="protein sequence ID" value="ENSSFOP00015036602.2"/>
    <property type="gene ID" value="ENSSFOG00015023166.2"/>
</dbReference>
<feature type="domain" description="ABC transporter" evidence="13">
    <location>
        <begin position="1635"/>
        <end position="1874"/>
    </location>
</feature>
<keyword evidence="5" id="KW-0547">Nucleotide-binding</keyword>
<gene>
    <name evidence="14" type="primary">abca12</name>
</gene>
<dbReference type="Pfam" id="PF12698">
    <property type="entry name" value="ABC2_membrane_3"/>
    <property type="match status" value="2"/>
</dbReference>
<reference evidence="14" key="3">
    <citation type="submission" date="2025-09" db="UniProtKB">
        <authorList>
            <consortium name="Ensembl"/>
        </authorList>
    </citation>
    <scope>IDENTIFICATION</scope>
</reference>
<dbReference type="FunFam" id="3.40.50.300:FF:000298">
    <property type="entry name" value="ATP-binding cassette sub-family A member 12"/>
    <property type="match status" value="1"/>
</dbReference>
<dbReference type="InterPro" id="IPR017871">
    <property type="entry name" value="ABC_transporter-like_CS"/>
</dbReference>
<feature type="transmembrane region" description="Helical" evidence="12">
    <location>
        <begin position="1566"/>
        <end position="1588"/>
    </location>
</feature>
<evidence type="ECO:0000256" key="8">
    <source>
        <dbReference type="ARBA" id="ARBA00022989"/>
    </source>
</evidence>
<keyword evidence="9" id="KW-0445">Lipid transport</keyword>
<evidence type="ECO:0000256" key="12">
    <source>
        <dbReference type="SAM" id="Phobius"/>
    </source>
</evidence>
<organism evidence="14 15">
    <name type="scientific">Scleropages formosus</name>
    <name type="common">Asian bonytongue</name>
    <name type="synonym">Osteoglossum formosum</name>
    <dbReference type="NCBI Taxonomy" id="113540"/>
    <lineage>
        <taxon>Eukaryota</taxon>
        <taxon>Metazoa</taxon>
        <taxon>Chordata</taxon>
        <taxon>Craniata</taxon>
        <taxon>Vertebrata</taxon>
        <taxon>Euteleostomi</taxon>
        <taxon>Actinopterygii</taxon>
        <taxon>Neopterygii</taxon>
        <taxon>Teleostei</taxon>
        <taxon>Osteoglossocephala</taxon>
        <taxon>Osteoglossomorpha</taxon>
        <taxon>Osteoglossiformes</taxon>
        <taxon>Osteoglossidae</taxon>
        <taxon>Scleropages</taxon>
    </lineage>
</organism>
<dbReference type="GO" id="GO:0016887">
    <property type="term" value="F:ATP hydrolysis activity"/>
    <property type="evidence" value="ECO:0007669"/>
    <property type="project" value="InterPro"/>
</dbReference>
<evidence type="ECO:0000256" key="5">
    <source>
        <dbReference type="ARBA" id="ARBA00022741"/>
    </source>
</evidence>
<dbReference type="InterPro" id="IPR056264">
    <property type="entry name" value="R2_ABCA1-4-like"/>
</dbReference>
<reference evidence="14" key="2">
    <citation type="submission" date="2025-08" db="UniProtKB">
        <authorList>
            <consortium name="Ensembl"/>
        </authorList>
    </citation>
    <scope>IDENTIFICATION</scope>
</reference>
<feature type="transmembrane region" description="Helical" evidence="12">
    <location>
        <begin position="649"/>
        <end position="670"/>
    </location>
</feature>
<keyword evidence="7" id="KW-1278">Translocase</keyword>
<evidence type="ECO:0000259" key="13">
    <source>
        <dbReference type="PROSITE" id="PS50893"/>
    </source>
</evidence>
<evidence type="ECO:0000256" key="3">
    <source>
        <dbReference type="ARBA" id="ARBA00022692"/>
    </source>
</evidence>
<dbReference type="GO" id="GO:0030659">
    <property type="term" value="C:cytoplasmic vesicle membrane"/>
    <property type="evidence" value="ECO:0007669"/>
    <property type="project" value="UniProtKB-SubCell"/>
</dbReference>
<feature type="transmembrane region" description="Helical" evidence="12">
    <location>
        <begin position="466"/>
        <end position="489"/>
    </location>
</feature>
<dbReference type="InterPro" id="IPR003593">
    <property type="entry name" value="AAA+_ATPase"/>
</dbReference>
<evidence type="ECO:0000256" key="6">
    <source>
        <dbReference type="ARBA" id="ARBA00022840"/>
    </source>
</evidence>
<accession>A0A8C9SBI4</accession>
<feature type="transmembrane region" description="Helical" evidence="12">
    <location>
        <begin position="510"/>
        <end position="532"/>
    </location>
</feature>
<dbReference type="InterPro" id="IPR027417">
    <property type="entry name" value="P-loop_NTPase"/>
</dbReference>
<evidence type="ECO:0000256" key="7">
    <source>
        <dbReference type="ARBA" id="ARBA00022967"/>
    </source>
</evidence>
<evidence type="ECO:0000313" key="14">
    <source>
        <dbReference type="Ensembl" id="ENSSFOP00015036602.2"/>
    </source>
</evidence>
<dbReference type="InterPro" id="IPR026082">
    <property type="entry name" value="ABCA"/>
</dbReference>
<evidence type="ECO:0000256" key="9">
    <source>
        <dbReference type="ARBA" id="ARBA00023055"/>
    </source>
</evidence>
<dbReference type="Gene3D" id="3.40.50.300">
    <property type="entry name" value="P-loop containing nucleotide triphosphate hydrolases"/>
    <property type="match status" value="2"/>
</dbReference>
<dbReference type="PROSITE" id="PS50893">
    <property type="entry name" value="ABC_TRANSPORTER_2"/>
    <property type="match status" value="2"/>
</dbReference>
<evidence type="ECO:0000256" key="1">
    <source>
        <dbReference type="ARBA" id="ARBA00004439"/>
    </source>
</evidence>
<keyword evidence="11" id="KW-0968">Cytoplasmic vesicle</keyword>
<dbReference type="Pfam" id="PF00005">
    <property type="entry name" value="ABC_tran"/>
    <property type="match status" value="2"/>
</dbReference>
<evidence type="ECO:0000313" key="15">
    <source>
        <dbReference type="Proteomes" id="UP000694397"/>
    </source>
</evidence>
<keyword evidence="2" id="KW-0813">Transport</keyword>
<keyword evidence="10 12" id="KW-0472">Membrane</keyword>
<keyword evidence="6" id="KW-0067">ATP-binding</keyword>
<keyword evidence="4" id="KW-0677">Repeat</keyword>
<dbReference type="PANTHER" id="PTHR19229">
    <property type="entry name" value="ATP-BINDING CASSETTE TRANSPORTER SUBFAMILY A ABCA"/>
    <property type="match status" value="1"/>
</dbReference>
<feature type="transmembrane region" description="Helical" evidence="12">
    <location>
        <begin position="1480"/>
        <end position="1505"/>
    </location>
</feature>
<dbReference type="FunFam" id="3.40.50.300:FF:000689">
    <property type="entry name" value="ATP binding cassette subfamily A member 12"/>
    <property type="match status" value="1"/>
</dbReference>
<dbReference type="GO" id="GO:0032376">
    <property type="term" value="P:positive regulation of cholesterol transport"/>
    <property type="evidence" value="ECO:0007669"/>
    <property type="project" value="UniProtKB-ARBA"/>
</dbReference>
<dbReference type="InterPro" id="IPR013525">
    <property type="entry name" value="ABC2_TM"/>
</dbReference>
<sequence>GCTELILSWLTSMHYCSNPSVLMLKPNEEVIFKTFCSLPAEEWYNFMVVLAQYISLLLTSEIQNLVNLMLQMIRILYELMNKLMPSVNVLLEYVESIRNLNLASSSEARSLVREKRSTISSKGNFDTISKAMCTKGMLSLFGISNMPVTSNSDPATQGDAKIEELIDKFNIPRNATPYCMNFYLEMVNTTAGAVAWAFVKPMLLGRILYTPDTPLTREIIQKSNTTLQQFADLRLFSQEWIKSSSYIMDSARLLQQTLPLLKNSLNNAFIQNFIQLQTNIDVIQMKETLNTFSNITSMLIENQDIVQQITTLSSLMMNLSSCVNFDRFQAFNSTDELSAQAEALAKTRDLYASVIFKLPQDNSSSSWQKLDVSGNLPPRVEYTIRMNIENVMRTDRTRNLFWVQGPYISSIKTQRYNRGFVYLQESIDRAIIEMQTGSPVEEPAVQLQAFPYPCYLKDEYLNSVSYAFPLVLMIAWVLFVAQFVKKLVLERELRLHEYMKMMGVNPVSHFFAWFLESAAFLLLTIIILTIILKAGQVLPNSDGFLLFLYLCDYGLAILAISFLISSFFDKTNIAGLSGSLIYVICFFPFIVVMSLETTLSVSAKSALSLFAPTCFSYASQYIARYEIQGEGIQWSNSYISPILDDSSSFGWLCWLLLIDSVIYFLLGMYIRSVFPGKYGIAAPWYFPLLPSFWTDLFGCSKDNKKQGLLFSNIMQRNHMGSVSFQEENEFQGLRVGVSLHGLTKLYGSEAAIKNLNISFYEGHVTALLGHNGAGKTTTMSLLTGLFGPTSGSIEVYGKDMQTYSDDVRKDLGVCMQYDVHFDHLTTKEHLLLYGQIKAPHWTHQELQEQVRKILQDTGLYTHRHKRVGTLSGGMKRKLSISIAFIGGSHLVVLDEPTTGVDPCSRRAIWDIIIQHKKERTIILSTHHLDEAEVLSDRIAFLERGGLKCCGSPFYLKDKLAQGYNLTLTKKVQTPESNVQFDSEEVKTFIQSYIPEAQLKEGGVSDIVYKLPPFSSQNAMAYHSLLTNLDKNLDSLQLGCYGISDTTLEEVFLQLTKDERECDTGTSISITHSAMDVSAARDGVLDELSDTNTLTGSPPVRGLALFGQRVAAMFLKRAHHSRRDWKGLFAQVLLPTLFVIAAMGLGSIQSNLLDFPEMELSPALYRSAQSYSFFSNQNANSTNLVDTMLSFPGIDNVCLNNPDDTYVFFFHPVKMSDAWMSSGNASSPFVSCQCTVCSRDNYQPPHKKIPSSQTVYNLTDINVENYLLATANNFIRDRYGGWEFGASLPADLKMGITAVPPNRTLTKVWYNPEGYHSMPAYLNSLNNFILRSNLPAEKDPRQYAISVSSYPYPGQMQDDDIIVKSLVYIMVALCILTGYSIMTASFVICEVQEHHSGSKRLQHISGIGEPFYWVINFCYDMALYMVPVALSVAMIAAFQLPAFTAKQNLAAVTLLLVLFGFASFPWMYLLSGTFKDAEMAFISYVCINLFISINTIISTSVLYFVWQLNNNDERAHEVYQTLSYVFLIFPQFSFGNGLMELARVDMQAQILSAYGVDSYTNPFSMDVLGWMLVALFLQGSVVFSLRLLLNKFLLRKIRNLICSKKVVPETDSWDEDEDVMMEHHRVANGGASGDLLQVNQLRKVYQHMRKKIQAVRRLSVGIPAGECFGLLGVNGAGKTTTFKMLTGDISPTDGTAQIRSSDGTMVDIIDCRSMGINIGYCPQVDALDELLTAEEHLYFYARIQGISRRDIDQVSVNYLLRKLELDFHRKKICEGYSCGTRRKLSAAMALIGRPQILLMDEPSSGMDPRSKRHLWSIISEEVKEKCAVVLTSHSMEECEALCTRLAIMVKGQFRCLGTLQHIKNRFGSGFTVKMYLAVTSGDVDSITNFMQFHFPGTHLKEQHLSMVEYHVPMAPGGVAGIFQQLESHKAALHIKHFSVTQTTLDEVFINFAMGKVGIETIPIDSEGSDLDSLESTEDLRS</sequence>
<evidence type="ECO:0000256" key="10">
    <source>
        <dbReference type="ARBA" id="ARBA00023136"/>
    </source>
</evidence>
<dbReference type="SUPFAM" id="SSF52540">
    <property type="entry name" value="P-loop containing nucleoside triphosphate hydrolases"/>
    <property type="match status" value="2"/>
</dbReference>
<protein>
    <submittedName>
        <fullName evidence="14">ATP-binding cassette, sub-family A (ABC1), member 12</fullName>
    </submittedName>
</protein>
<keyword evidence="8 12" id="KW-1133">Transmembrane helix</keyword>